<evidence type="ECO:0000313" key="3">
    <source>
        <dbReference type="EMBL" id="KAK2772560.1"/>
    </source>
</evidence>
<feature type="region of interest" description="Disordered" evidence="1">
    <location>
        <begin position="330"/>
        <end position="383"/>
    </location>
</feature>
<name>A0AAD9YMH5_COLKA</name>
<dbReference type="Proteomes" id="UP001281614">
    <property type="component" value="Unassembled WGS sequence"/>
</dbReference>
<reference evidence="3" key="1">
    <citation type="submission" date="2023-02" db="EMBL/GenBank/DDBJ databases">
        <title>Colletotrichum kahawae CIFC_Que2 genome sequencing and assembly.</title>
        <authorList>
            <person name="Baroncelli R."/>
        </authorList>
    </citation>
    <scope>NUCLEOTIDE SEQUENCE</scope>
    <source>
        <strain evidence="3">CIFC_Que2</strain>
    </source>
</reference>
<dbReference type="SUPFAM" id="SSF56112">
    <property type="entry name" value="Protein kinase-like (PK-like)"/>
    <property type="match status" value="1"/>
</dbReference>
<dbReference type="GO" id="GO:0005524">
    <property type="term" value="F:ATP binding"/>
    <property type="evidence" value="ECO:0007669"/>
    <property type="project" value="InterPro"/>
</dbReference>
<feature type="region of interest" description="Disordered" evidence="1">
    <location>
        <begin position="707"/>
        <end position="738"/>
    </location>
</feature>
<dbReference type="AlphaFoldDB" id="A0AAD9YMH5"/>
<feature type="compositionally biased region" description="Polar residues" evidence="1">
    <location>
        <begin position="343"/>
        <end position="370"/>
    </location>
</feature>
<evidence type="ECO:0000259" key="2">
    <source>
        <dbReference type="PROSITE" id="PS50011"/>
    </source>
</evidence>
<gene>
    <name evidence="3" type="ORF">CKAH01_13940</name>
</gene>
<evidence type="ECO:0000313" key="4">
    <source>
        <dbReference type="Proteomes" id="UP001281614"/>
    </source>
</evidence>
<dbReference type="InterPro" id="IPR011009">
    <property type="entry name" value="Kinase-like_dom_sf"/>
</dbReference>
<organism evidence="3 4">
    <name type="scientific">Colletotrichum kahawae</name>
    <name type="common">Coffee berry disease fungus</name>
    <dbReference type="NCBI Taxonomy" id="34407"/>
    <lineage>
        <taxon>Eukaryota</taxon>
        <taxon>Fungi</taxon>
        <taxon>Dikarya</taxon>
        <taxon>Ascomycota</taxon>
        <taxon>Pezizomycotina</taxon>
        <taxon>Sordariomycetes</taxon>
        <taxon>Hypocreomycetidae</taxon>
        <taxon>Glomerellales</taxon>
        <taxon>Glomerellaceae</taxon>
        <taxon>Colletotrichum</taxon>
        <taxon>Colletotrichum gloeosporioides species complex</taxon>
    </lineage>
</organism>
<comment type="caution">
    <text evidence="3">The sequence shown here is derived from an EMBL/GenBank/DDBJ whole genome shotgun (WGS) entry which is preliminary data.</text>
</comment>
<feature type="compositionally biased region" description="Low complexity" evidence="1">
    <location>
        <begin position="330"/>
        <end position="340"/>
    </location>
</feature>
<evidence type="ECO:0000256" key="1">
    <source>
        <dbReference type="SAM" id="MobiDB-lite"/>
    </source>
</evidence>
<proteinExistence type="predicted"/>
<protein>
    <recommendedName>
        <fullName evidence="2">Protein kinase domain-containing protein</fullName>
    </recommendedName>
</protein>
<dbReference type="GO" id="GO:0004672">
    <property type="term" value="F:protein kinase activity"/>
    <property type="evidence" value="ECO:0007669"/>
    <property type="project" value="InterPro"/>
</dbReference>
<accession>A0AAD9YMH5</accession>
<dbReference type="EMBL" id="VYYT01000067">
    <property type="protein sequence ID" value="KAK2772560.1"/>
    <property type="molecule type" value="Genomic_DNA"/>
</dbReference>
<feature type="domain" description="Protein kinase" evidence="2">
    <location>
        <begin position="480"/>
        <end position="738"/>
    </location>
</feature>
<feature type="region of interest" description="Disordered" evidence="1">
    <location>
        <begin position="133"/>
        <end position="152"/>
    </location>
</feature>
<dbReference type="PROSITE" id="PS50011">
    <property type="entry name" value="PROTEIN_KINASE_DOM"/>
    <property type="match status" value="1"/>
</dbReference>
<dbReference type="InterPro" id="IPR000719">
    <property type="entry name" value="Prot_kinase_dom"/>
</dbReference>
<sequence>MLTLLRKNIRRGLKRHILITDDGSKEDGWKHNDSVMVGIEGAMDRLSRLALIIRSSNKTSNFQSVLKHSRSRGPDGFDDLIMALVRWRFGPTEANNCQAQFGMPESLQLQLASSIIYRRNRLVYEFRRQRKFEADRDREDVSETTLSELPEDHDQRAALEAMMMKAPETDRASQKMPEMVSDALNTRSSQPKSLLQTVLTKGMARAPPGDDTTSYASTNRSTNPFIDAKYLKAPTLLPGHSSVGFGETTCASTIRIGPDIFIVNIGGNVLSARRRLLFDSEQLLLQHLEHQHRSEAPLAQLGIIASRGKTHVPLNPDTCPFCGENITLESSENSQSSVPSGIDTGNNNTSATSVAGSNTGQATSFATSLGDSRGPLRTLGNPPVEHKTGALSIKMWKHIADHLESMALWSLRWWAEDSGISQEIEEEDEEDSCNPEVKMSQDALSDDDSRGFEDRIFDSFEASQFPHPGEEFLPANMIDILVTKDVLLGMFPDILDTADGAILAPYILGTSKRLFAITALHCGFNPNILLVCMTNFKRAGFDDEQLPIPDPRSNSQTIHEVFTSSTAGQWGRARLGIFYRFQWRYLSPVFSPEQFQYTFEPSQIMPFTSVSQISRGSFGRVVKAGIHRAHWTAAVINYWKKIGNPELSGELVLQVIIQLQGLADALCQLHKSNKIHGHLKPENIMRSQGPSSVGTLMLGDFGFANRNERGPRLTGDTSKRMKEERMEVGRLRKNLEMD</sequence>
<dbReference type="Gene3D" id="1.10.510.10">
    <property type="entry name" value="Transferase(Phosphotransferase) domain 1"/>
    <property type="match status" value="1"/>
</dbReference>
<keyword evidence="4" id="KW-1185">Reference proteome</keyword>